<reference evidence="2" key="1">
    <citation type="submission" date="2015-04" db="UniProtKB">
        <authorList>
            <consortium name="EnsemblPlants"/>
        </authorList>
    </citation>
    <scope>IDENTIFICATION</scope>
    <source>
        <strain evidence="2">SL10</strain>
    </source>
</reference>
<dbReference type="Proteomes" id="UP000006591">
    <property type="component" value="Chromosome 3"/>
</dbReference>
<name>A0A0E0GQ84_ORYNI</name>
<accession>A0A0E0GQ84</accession>
<reference evidence="2" key="2">
    <citation type="submission" date="2018-04" db="EMBL/GenBank/DDBJ databases">
        <title>OnivRS2 (Oryza nivara Reference Sequence Version 2).</title>
        <authorList>
            <person name="Zhang J."/>
            <person name="Kudrna D."/>
            <person name="Lee S."/>
            <person name="Talag J."/>
            <person name="Rajasekar S."/>
            <person name="Welchert J."/>
            <person name="Hsing Y.-I."/>
            <person name="Wing R.A."/>
        </authorList>
    </citation>
    <scope>NUCLEOTIDE SEQUENCE [LARGE SCALE GENOMIC DNA]</scope>
    <source>
        <strain evidence="2">SL10</strain>
    </source>
</reference>
<dbReference type="HOGENOM" id="CLU_2310644_0_0_1"/>
<protein>
    <submittedName>
        <fullName evidence="2">Uncharacterized protein</fullName>
    </submittedName>
</protein>
<feature type="transmembrane region" description="Helical" evidence="1">
    <location>
        <begin position="16"/>
        <end position="35"/>
    </location>
</feature>
<evidence type="ECO:0000313" key="3">
    <source>
        <dbReference type="Proteomes" id="UP000006591"/>
    </source>
</evidence>
<dbReference type="Gramene" id="ONIVA03G26290.2">
    <property type="protein sequence ID" value="ONIVA03G26290.2"/>
    <property type="gene ID" value="ONIVA03G26290"/>
</dbReference>
<keyword evidence="3" id="KW-1185">Reference proteome</keyword>
<sequence>MPQHKNAEPMVSRDGHAALAVACVGWAYIILFSTIETLSSNVCYCSQSWFCAMELRDSVGVTFLSHRTVATAGHHGGAFLSQGTAAVSRNHSAILREHPA</sequence>
<organism evidence="2">
    <name type="scientific">Oryza nivara</name>
    <name type="common">Indian wild rice</name>
    <name type="synonym">Oryza sativa f. spontanea</name>
    <dbReference type="NCBI Taxonomy" id="4536"/>
    <lineage>
        <taxon>Eukaryota</taxon>
        <taxon>Viridiplantae</taxon>
        <taxon>Streptophyta</taxon>
        <taxon>Embryophyta</taxon>
        <taxon>Tracheophyta</taxon>
        <taxon>Spermatophyta</taxon>
        <taxon>Magnoliopsida</taxon>
        <taxon>Liliopsida</taxon>
        <taxon>Poales</taxon>
        <taxon>Poaceae</taxon>
        <taxon>BOP clade</taxon>
        <taxon>Oryzoideae</taxon>
        <taxon>Oryzeae</taxon>
        <taxon>Oryzinae</taxon>
        <taxon>Oryza</taxon>
    </lineage>
</organism>
<evidence type="ECO:0000256" key="1">
    <source>
        <dbReference type="SAM" id="Phobius"/>
    </source>
</evidence>
<evidence type="ECO:0000313" key="2">
    <source>
        <dbReference type="EnsemblPlants" id="ONIVA03G26290.2"/>
    </source>
</evidence>
<keyword evidence="1" id="KW-0472">Membrane</keyword>
<keyword evidence="1" id="KW-1133">Transmembrane helix</keyword>
<dbReference type="EnsemblPlants" id="ONIVA03G26290.2">
    <property type="protein sequence ID" value="ONIVA03G26290.2"/>
    <property type="gene ID" value="ONIVA03G26290"/>
</dbReference>
<keyword evidence="1" id="KW-0812">Transmembrane</keyword>
<dbReference type="AlphaFoldDB" id="A0A0E0GQ84"/>
<proteinExistence type="predicted"/>